<dbReference type="EMBL" id="AEBR01000050">
    <property type="protein sequence ID" value="EFM82839.1"/>
    <property type="molecule type" value="Genomic_DNA"/>
</dbReference>
<proteinExistence type="inferred from homology"/>
<keyword evidence="3" id="KW-0238">DNA-binding</keyword>
<dbReference type="InterPro" id="IPR036390">
    <property type="entry name" value="WH_DNA-bd_sf"/>
</dbReference>
<dbReference type="GO" id="GO:0003677">
    <property type="term" value="F:DNA binding"/>
    <property type="evidence" value="ECO:0007669"/>
    <property type="project" value="UniProtKB-KW"/>
</dbReference>
<dbReference type="PROSITE" id="PS50931">
    <property type="entry name" value="HTH_LYSR"/>
    <property type="match status" value="1"/>
</dbReference>
<dbReference type="InterPro" id="IPR036388">
    <property type="entry name" value="WH-like_DNA-bd_sf"/>
</dbReference>
<evidence type="ECO:0000259" key="5">
    <source>
        <dbReference type="PROSITE" id="PS50931"/>
    </source>
</evidence>
<organism evidence="6 7">
    <name type="scientific">Enterococcus faecalis TX4248</name>
    <dbReference type="NCBI Taxonomy" id="749495"/>
    <lineage>
        <taxon>Bacteria</taxon>
        <taxon>Bacillati</taxon>
        <taxon>Bacillota</taxon>
        <taxon>Bacilli</taxon>
        <taxon>Lactobacillales</taxon>
        <taxon>Enterococcaceae</taxon>
        <taxon>Enterococcus</taxon>
    </lineage>
</organism>
<dbReference type="Pfam" id="PF00126">
    <property type="entry name" value="HTH_1"/>
    <property type="match status" value="1"/>
</dbReference>
<dbReference type="InterPro" id="IPR000847">
    <property type="entry name" value="LysR_HTH_N"/>
</dbReference>
<dbReference type="SUPFAM" id="SSF46785">
    <property type="entry name" value="Winged helix' DNA-binding domain"/>
    <property type="match status" value="1"/>
</dbReference>
<dbReference type="PANTHER" id="PTHR30126">
    <property type="entry name" value="HTH-TYPE TRANSCRIPTIONAL REGULATOR"/>
    <property type="match status" value="1"/>
</dbReference>
<evidence type="ECO:0000313" key="6">
    <source>
        <dbReference type="EMBL" id="EFM82839.1"/>
    </source>
</evidence>
<dbReference type="PRINTS" id="PR00039">
    <property type="entry name" value="HTHLYSR"/>
</dbReference>
<dbReference type="Proteomes" id="UP000004846">
    <property type="component" value="Unassembled WGS sequence"/>
</dbReference>
<evidence type="ECO:0000313" key="7">
    <source>
        <dbReference type="Proteomes" id="UP000004846"/>
    </source>
</evidence>
<name>A0A125W656_ENTFL</name>
<dbReference type="GO" id="GO:0003700">
    <property type="term" value="F:DNA-binding transcription factor activity"/>
    <property type="evidence" value="ECO:0007669"/>
    <property type="project" value="InterPro"/>
</dbReference>
<keyword evidence="4" id="KW-0804">Transcription</keyword>
<comment type="similarity">
    <text evidence="1">Belongs to the LysR transcriptional regulatory family.</text>
</comment>
<evidence type="ECO:0000256" key="2">
    <source>
        <dbReference type="ARBA" id="ARBA00023015"/>
    </source>
</evidence>
<gene>
    <name evidence="6" type="ORF">HMPREF9498_01565</name>
</gene>
<dbReference type="RefSeq" id="WP_002357233.1">
    <property type="nucleotide sequence ID" value="NZ_GL454451.1"/>
</dbReference>
<dbReference type="AlphaFoldDB" id="A0A125W656"/>
<evidence type="ECO:0000256" key="4">
    <source>
        <dbReference type="ARBA" id="ARBA00023163"/>
    </source>
</evidence>
<dbReference type="SUPFAM" id="SSF53850">
    <property type="entry name" value="Periplasmic binding protein-like II"/>
    <property type="match status" value="1"/>
</dbReference>
<sequence length="284" mass="32901">MTIEKLEYFYTIAKYNSISKAASELHVSKSTLSASLKDLESELGHLLFDRNGNSLTLNSYGDKIVQSVYIILNEAKKMKLNLHEMIENPVMRLGFGNTSLMYKVTENEDQLNRFWECYHGSSFELLNKLENHELDFVITSADVNSPVLKKEQLIELKMYLCVSREIKQEIEEEGFTCLTNYPFLFLPHHLDHLEATKSVLEMLQLTSPLVCCYDTLMLTRLIEKSKGVYAVISLRKEQLQEIDSKLFFLPIERKQKFYLYRNVSSSVFVQPGQIKATLQKLLET</sequence>
<feature type="domain" description="HTH lysR-type" evidence="5">
    <location>
        <begin position="1"/>
        <end position="58"/>
    </location>
</feature>
<reference evidence="6 7" key="1">
    <citation type="submission" date="2010-07" db="EMBL/GenBank/DDBJ databases">
        <authorList>
            <person name="Sid Ahmed O."/>
        </authorList>
    </citation>
    <scope>NUCLEOTIDE SEQUENCE [LARGE SCALE GENOMIC DNA]</scope>
    <source>
        <strain evidence="6 7">TX4248</strain>
    </source>
</reference>
<evidence type="ECO:0000256" key="3">
    <source>
        <dbReference type="ARBA" id="ARBA00023125"/>
    </source>
</evidence>
<dbReference type="GeneID" id="60894103"/>
<dbReference type="PANTHER" id="PTHR30126:SF96">
    <property type="entry name" value="TRANSCRIPTIONAL REGULATORY PROTEIN, LYSR FAMILY"/>
    <property type="match status" value="1"/>
</dbReference>
<dbReference type="FunFam" id="1.10.10.10:FF:000001">
    <property type="entry name" value="LysR family transcriptional regulator"/>
    <property type="match status" value="1"/>
</dbReference>
<keyword evidence="2" id="KW-0805">Transcription regulation</keyword>
<protein>
    <submittedName>
        <fullName evidence="6">Transcriptional regulator, LysR family</fullName>
    </submittedName>
</protein>
<accession>A0A125W656</accession>
<comment type="caution">
    <text evidence="6">The sequence shown here is derived from an EMBL/GenBank/DDBJ whole genome shotgun (WGS) entry which is preliminary data.</text>
</comment>
<dbReference type="HOGENOM" id="CLU_039613_6_2_9"/>
<evidence type="ECO:0000256" key="1">
    <source>
        <dbReference type="ARBA" id="ARBA00009437"/>
    </source>
</evidence>
<dbReference type="Gene3D" id="1.10.10.10">
    <property type="entry name" value="Winged helix-like DNA-binding domain superfamily/Winged helix DNA-binding domain"/>
    <property type="match status" value="1"/>
</dbReference>